<keyword evidence="6" id="KW-1015">Disulfide bond</keyword>
<dbReference type="FunFam" id="2.40.10.10:FF:000014">
    <property type="entry name" value="Complement factor D"/>
    <property type="match status" value="1"/>
</dbReference>
<sequence>MPLTLRNQESSPESDASLQQLPWDLARNELRARRERSLYGIGDEIIGGREAKKYSRPYMAYTIIKTSENEELACGGFLIQEDVVVTAAHCNTDKMSVILGAHNIRKPEPNSQRIEVRHWIPHPQFNRTAFYYDIMLLQLKHHARLNHQVQTIPLPAWRKCVKPGTMCSVAGWGGTCLSNETGSDVLLEVDLKVQDDDICKKTFFRYSPQVQMCVGDSSGEKSTFKGDSGGPLVCNGTAYGIVSYGPHGKTFPKVFAKVCSFIPWINEELKKLHP</sequence>
<dbReference type="KEGG" id="asn:102372276"/>
<dbReference type="PANTHER" id="PTHR24271">
    <property type="entry name" value="KALLIKREIN-RELATED"/>
    <property type="match status" value="1"/>
</dbReference>
<evidence type="ECO:0000313" key="10">
    <source>
        <dbReference type="RefSeq" id="XP_014382705.1"/>
    </source>
</evidence>
<dbReference type="InterPro" id="IPR033116">
    <property type="entry name" value="TRYPSIN_SER"/>
</dbReference>
<name>A0A1U8DZN9_ALLSI</name>
<organism evidence="9 10">
    <name type="scientific">Alligator sinensis</name>
    <name type="common">Chinese alligator</name>
    <dbReference type="NCBI Taxonomy" id="38654"/>
    <lineage>
        <taxon>Eukaryota</taxon>
        <taxon>Metazoa</taxon>
        <taxon>Chordata</taxon>
        <taxon>Craniata</taxon>
        <taxon>Vertebrata</taxon>
        <taxon>Euteleostomi</taxon>
        <taxon>Archelosauria</taxon>
        <taxon>Archosauria</taxon>
        <taxon>Crocodylia</taxon>
        <taxon>Alligatoridae</taxon>
        <taxon>Alligatorinae</taxon>
        <taxon>Alligator</taxon>
    </lineage>
</organism>
<dbReference type="PROSITE" id="PS00134">
    <property type="entry name" value="TRYPSIN_HIS"/>
    <property type="match status" value="1"/>
</dbReference>
<feature type="domain" description="Peptidase S1" evidence="8">
    <location>
        <begin position="45"/>
        <end position="270"/>
    </location>
</feature>
<dbReference type="RefSeq" id="XP_014382705.1">
    <property type="nucleotide sequence ID" value="XM_014527219.1"/>
</dbReference>
<proteinExistence type="predicted"/>
<dbReference type="STRING" id="38654.A0A1U8DZN9"/>
<keyword evidence="1 7" id="KW-0645">Protease</keyword>
<dbReference type="SMART" id="SM00020">
    <property type="entry name" value="Tryp_SPc"/>
    <property type="match status" value="1"/>
</dbReference>
<dbReference type="CDD" id="cd00190">
    <property type="entry name" value="Tryp_SPc"/>
    <property type="match status" value="1"/>
</dbReference>
<keyword evidence="5" id="KW-0865">Zymogen</keyword>
<dbReference type="PRINTS" id="PR00722">
    <property type="entry name" value="CHYMOTRYPSIN"/>
</dbReference>
<dbReference type="Pfam" id="PF00089">
    <property type="entry name" value="Trypsin"/>
    <property type="match status" value="1"/>
</dbReference>
<dbReference type="InterPro" id="IPR018114">
    <property type="entry name" value="TRYPSIN_HIS"/>
</dbReference>
<dbReference type="GO" id="GO:0006508">
    <property type="term" value="P:proteolysis"/>
    <property type="evidence" value="ECO:0007669"/>
    <property type="project" value="UniProtKB-KW"/>
</dbReference>
<evidence type="ECO:0000256" key="5">
    <source>
        <dbReference type="ARBA" id="ARBA00023145"/>
    </source>
</evidence>
<gene>
    <name evidence="10" type="primary">LOC102372276</name>
</gene>
<evidence type="ECO:0000256" key="7">
    <source>
        <dbReference type="RuleBase" id="RU363034"/>
    </source>
</evidence>
<dbReference type="InterPro" id="IPR043504">
    <property type="entry name" value="Peptidase_S1_PA_chymotrypsin"/>
</dbReference>
<evidence type="ECO:0000256" key="4">
    <source>
        <dbReference type="ARBA" id="ARBA00022825"/>
    </source>
</evidence>
<dbReference type="PANTHER" id="PTHR24271:SF81">
    <property type="entry name" value="GRANZYME B"/>
    <property type="match status" value="1"/>
</dbReference>
<dbReference type="Gene3D" id="2.40.10.10">
    <property type="entry name" value="Trypsin-like serine proteases"/>
    <property type="match status" value="2"/>
</dbReference>
<keyword evidence="9" id="KW-1185">Reference proteome</keyword>
<dbReference type="Proteomes" id="UP000189705">
    <property type="component" value="Unplaced"/>
</dbReference>
<dbReference type="eggNOG" id="KOG3627">
    <property type="taxonomic scope" value="Eukaryota"/>
</dbReference>
<keyword evidence="3 7" id="KW-0378">Hydrolase</keyword>
<dbReference type="InterPro" id="IPR009003">
    <property type="entry name" value="Peptidase_S1_PA"/>
</dbReference>
<evidence type="ECO:0000256" key="2">
    <source>
        <dbReference type="ARBA" id="ARBA00022729"/>
    </source>
</evidence>
<dbReference type="InterPro" id="IPR001314">
    <property type="entry name" value="Peptidase_S1A"/>
</dbReference>
<keyword evidence="2" id="KW-0732">Signal</keyword>
<dbReference type="OrthoDB" id="5565075at2759"/>
<dbReference type="PROSITE" id="PS00135">
    <property type="entry name" value="TRYPSIN_SER"/>
    <property type="match status" value="1"/>
</dbReference>
<dbReference type="PROSITE" id="PS50240">
    <property type="entry name" value="TRYPSIN_DOM"/>
    <property type="match status" value="1"/>
</dbReference>
<evidence type="ECO:0000256" key="1">
    <source>
        <dbReference type="ARBA" id="ARBA00022670"/>
    </source>
</evidence>
<reference evidence="10" key="1">
    <citation type="submission" date="2025-08" db="UniProtKB">
        <authorList>
            <consortium name="RefSeq"/>
        </authorList>
    </citation>
    <scope>IDENTIFICATION</scope>
</reference>
<protein>
    <submittedName>
        <fullName evidence="10">Mast cell protease 1A-like</fullName>
    </submittedName>
</protein>
<dbReference type="AlphaFoldDB" id="A0A1U8DZN9"/>
<dbReference type="InParanoid" id="A0A1U8DZN9"/>
<dbReference type="GeneID" id="102372276"/>
<evidence type="ECO:0000256" key="6">
    <source>
        <dbReference type="ARBA" id="ARBA00023157"/>
    </source>
</evidence>
<evidence type="ECO:0000256" key="3">
    <source>
        <dbReference type="ARBA" id="ARBA00022801"/>
    </source>
</evidence>
<accession>A0A1U8DZN9</accession>
<keyword evidence="4 7" id="KW-0720">Serine protease</keyword>
<dbReference type="SUPFAM" id="SSF50494">
    <property type="entry name" value="Trypsin-like serine proteases"/>
    <property type="match status" value="1"/>
</dbReference>
<evidence type="ECO:0000259" key="8">
    <source>
        <dbReference type="PROSITE" id="PS50240"/>
    </source>
</evidence>
<dbReference type="InterPro" id="IPR001254">
    <property type="entry name" value="Trypsin_dom"/>
</dbReference>
<evidence type="ECO:0000313" key="9">
    <source>
        <dbReference type="Proteomes" id="UP000189705"/>
    </source>
</evidence>
<dbReference type="GO" id="GO:0004252">
    <property type="term" value="F:serine-type endopeptidase activity"/>
    <property type="evidence" value="ECO:0007669"/>
    <property type="project" value="InterPro"/>
</dbReference>